<reference evidence="6" key="1">
    <citation type="submission" date="2023-07" db="EMBL/GenBank/DDBJ databases">
        <authorList>
            <consortium name="CYATHOMIX"/>
        </authorList>
    </citation>
    <scope>NUCLEOTIDE SEQUENCE</scope>
    <source>
        <strain evidence="6">N/A</strain>
    </source>
</reference>
<evidence type="ECO:0000256" key="1">
    <source>
        <dbReference type="ARBA" id="ARBA00022729"/>
    </source>
</evidence>
<dbReference type="Pfam" id="PF01549">
    <property type="entry name" value="ShK"/>
    <property type="match status" value="2"/>
</dbReference>
<dbReference type="InterPro" id="IPR003582">
    <property type="entry name" value="ShKT_dom"/>
</dbReference>
<comment type="caution">
    <text evidence="3">Lacks conserved residue(s) required for the propagation of feature annotation.</text>
</comment>
<evidence type="ECO:0000313" key="7">
    <source>
        <dbReference type="Proteomes" id="UP001176961"/>
    </source>
</evidence>
<evidence type="ECO:0000256" key="2">
    <source>
        <dbReference type="ARBA" id="ARBA00023157"/>
    </source>
</evidence>
<feature type="region of interest" description="Disordered" evidence="4">
    <location>
        <begin position="32"/>
        <end position="56"/>
    </location>
</feature>
<protein>
    <recommendedName>
        <fullName evidence="5">ShKT domain-containing protein</fullName>
    </recommendedName>
</protein>
<dbReference type="Gene3D" id="1.10.10.1940">
    <property type="match status" value="2"/>
</dbReference>
<evidence type="ECO:0000259" key="5">
    <source>
        <dbReference type="PROSITE" id="PS51670"/>
    </source>
</evidence>
<keyword evidence="1" id="KW-0732">Signal</keyword>
<dbReference type="PROSITE" id="PS51670">
    <property type="entry name" value="SHKT"/>
    <property type="match status" value="2"/>
</dbReference>
<dbReference type="EMBL" id="CATQJL010000001">
    <property type="protein sequence ID" value="CAJ0588973.1"/>
    <property type="molecule type" value="Genomic_DNA"/>
</dbReference>
<sequence>MDGRCPSTTQTCLGGDMGECCEDADILSGGTTAAPTQASTQGPTQAPTQGPTQAPTPACVDQVNPLTGVSDCQRLSYLCNDSLYYALMTQQCPLTCNRCNGATQQPAPSSNCRDLVHYQTGVSDCPQRAYLCTNALYRSLMQVQCPRTCGFCT</sequence>
<organism evidence="6 7">
    <name type="scientific">Cylicocyclus nassatus</name>
    <name type="common">Nematode worm</name>
    <dbReference type="NCBI Taxonomy" id="53992"/>
    <lineage>
        <taxon>Eukaryota</taxon>
        <taxon>Metazoa</taxon>
        <taxon>Ecdysozoa</taxon>
        <taxon>Nematoda</taxon>
        <taxon>Chromadorea</taxon>
        <taxon>Rhabditida</taxon>
        <taxon>Rhabditina</taxon>
        <taxon>Rhabditomorpha</taxon>
        <taxon>Strongyloidea</taxon>
        <taxon>Strongylidae</taxon>
        <taxon>Cylicocyclus</taxon>
    </lineage>
</organism>
<evidence type="ECO:0000256" key="3">
    <source>
        <dbReference type="PROSITE-ProRule" id="PRU01005"/>
    </source>
</evidence>
<name>A0AA36DM58_CYLNA</name>
<accession>A0AA36DM58</accession>
<dbReference type="Proteomes" id="UP001176961">
    <property type="component" value="Unassembled WGS sequence"/>
</dbReference>
<proteinExistence type="predicted"/>
<feature type="domain" description="ShKT" evidence="5">
    <location>
        <begin position="103"/>
        <end position="152"/>
    </location>
</feature>
<gene>
    <name evidence="6" type="ORF">CYNAS_LOCUS956</name>
</gene>
<dbReference type="PANTHER" id="PTHR46219:SF13">
    <property type="entry name" value="SHKT DOMAIN-CONTAINING PROTEIN"/>
    <property type="match status" value="1"/>
</dbReference>
<keyword evidence="2" id="KW-1015">Disulfide bond</keyword>
<dbReference type="AlphaFoldDB" id="A0AA36DM58"/>
<comment type="caution">
    <text evidence="6">The sequence shown here is derived from an EMBL/GenBank/DDBJ whole genome shotgun (WGS) entry which is preliminary data.</text>
</comment>
<evidence type="ECO:0000313" key="6">
    <source>
        <dbReference type="EMBL" id="CAJ0588973.1"/>
    </source>
</evidence>
<evidence type="ECO:0000256" key="4">
    <source>
        <dbReference type="SAM" id="MobiDB-lite"/>
    </source>
</evidence>
<keyword evidence="7" id="KW-1185">Reference proteome</keyword>
<feature type="domain" description="ShKT" evidence="5">
    <location>
        <begin position="59"/>
        <end position="99"/>
    </location>
</feature>
<dbReference type="FunFam" id="1.10.10.1940:FF:000002">
    <property type="entry name" value="PHAryngeal gland Toxin-related"/>
    <property type="match status" value="2"/>
</dbReference>
<dbReference type="SMART" id="SM00254">
    <property type="entry name" value="ShKT"/>
    <property type="match status" value="2"/>
</dbReference>
<dbReference type="PANTHER" id="PTHR46219">
    <property type="entry name" value="PROTEIN CBG11138"/>
    <property type="match status" value="1"/>
</dbReference>